<dbReference type="AlphaFoldDB" id="J9D2J4"/>
<evidence type="ECO:0000313" key="1">
    <source>
        <dbReference type="EMBL" id="EJX06841.1"/>
    </source>
</evidence>
<proteinExistence type="predicted"/>
<name>J9D2J4_9ZZZZ</name>
<organism evidence="1">
    <name type="scientific">gut metagenome</name>
    <dbReference type="NCBI Taxonomy" id="749906"/>
    <lineage>
        <taxon>unclassified sequences</taxon>
        <taxon>metagenomes</taxon>
        <taxon>organismal metagenomes</taxon>
    </lineage>
</organism>
<protein>
    <submittedName>
        <fullName evidence="1">Uncharacterized protein</fullName>
    </submittedName>
</protein>
<accession>J9D2J4</accession>
<sequence>MPDFPTFPCVCGKASAVWGNSFTVVKCCPSRLCSKRIDMGNGPPL</sequence>
<reference evidence="1" key="1">
    <citation type="journal article" date="2012" name="PLoS ONE">
        <title>Gene sets for utilization of primary and secondary nutrition supplies in the distal gut of endangered iberian lynx.</title>
        <authorList>
            <person name="Alcaide M."/>
            <person name="Messina E."/>
            <person name="Richter M."/>
            <person name="Bargiela R."/>
            <person name="Peplies J."/>
            <person name="Huws S.A."/>
            <person name="Newbold C.J."/>
            <person name="Golyshin P.N."/>
            <person name="Simon M.A."/>
            <person name="Lopez G."/>
            <person name="Yakimov M.M."/>
            <person name="Ferrer M."/>
        </authorList>
    </citation>
    <scope>NUCLEOTIDE SEQUENCE</scope>
</reference>
<comment type="caution">
    <text evidence="1">The sequence shown here is derived from an EMBL/GenBank/DDBJ whole genome shotgun (WGS) entry which is preliminary data.</text>
</comment>
<dbReference type="EMBL" id="AMCI01001042">
    <property type="protein sequence ID" value="EJX06841.1"/>
    <property type="molecule type" value="Genomic_DNA"/>
</dbReference>
<gene>
    <name evidence="1" type="ORF">EVA_05049</name>
</gene>